<evidence type="ECO:0008006" key="5">
    <source>
        <dbReference type="Google" id="ProtNLM"/>
    </source>
</evidence>
<dbReference type="SMART" id="SM00320">
    <property type="entry name" value="WD40"/>
    <property type="match status" value="5"/>
</dbReference>
<dbReference type="InterPro" id="IPR050505">
    <property type="entry name" value="WDR55/POC1"/>
</dbReference>
<organism evidence="3 4">
    <name type="scientific">Marasmius crinis-equi</name>
    <dbReference type="NCBI Taxonomy" id="585013"/>
    <lineage>
        <taxon>Eukaryota</taxon>
        <taxon>Fungi</taxon>
        <taxon>Dikarya</taxon>
        <taxon>Basidiomycota</taxon>
        <taxon>Agaricomycotina</taxon>
        <taxon>Agaricomycetes</taxon>
        <taxon>Agaricomycetidae</taxon>
        <taxon>Agaricales</taxon>
        <taxon>Marasmiineae</taxon>
        <taxon>Marasmiaceae</taxon>
        <taxon>Marasmius</taxon>
    </lineage>
</organism>
<evidence type="ECO:0000256" key="1">
    <source>
        <dbReference type="ARBA" id="ARBA00022574"/>
    </source>
</evidence>
<gene>
    <name evidence="3" type="ORF">V5O48_017349</name>
</gene>
<dbReference type="Proteomes" id="UP001465976">
    <property type="component" value="Unassembled WGS sequence"/>
</dbReference>
<dbReference type="SUPFAM" id="SSF50978">
    <property type="entry name" value="WD40 repeat-like"/>
    <property type="match status" value="1"/>
</dbReference>
<dbReference type="Pfam" id="PF00400">
    <property type="entry name" value="WD40"/>
    <property type="match status" value="1"/>
</dbReference>
<evidence type="ECO:0000256" key="2">
    <source>
        <dbReference type="ARBA" id="ARBA00022737"/>
    </source>
</evidence>
<dbReference type="InterPro" id="IPR015943">
    <property type="entry name" value="WD40/YVTN_repeat-like_dom_sf"/>
</dbReference>
<dbReference type="PANTHER" id="PTHR44019">
    <property type="entry name" value="WD REPEAT-CONTAINING PROTEIN 55"/>
    <property type="match status" value="1"/>
</dbReference>
<reference evidence="3 4" key="1">
    <citation type="submission" date="2024-02" db="EMBL/GenBank/DDBJ databases">
        <title>A draft genome for the cacao thread blight pathogen Marasmius crinis-equi.</title>
        <authorList>
            <person name="Cohen S.P."/>
            <person name="Baruah I.K."/>
            <person name="Amoako-Attah I."/>
            <person name="Bukari Y."/>
            <person name="Meinhardt L.W."/>
            <person name="Bailey B.A."/>
        </authorList>
    </citation>
    <scope>NUCLEOTIDE SEQUENCE [LARGE SCALE GENOMIC DNA]</scope>
    <source>
        <strain evidence="3 4">GH-76</strain>
    </source>
</reference>
<comment type="caution">
    <text evidence="3">The sequence shown here is derived from an EMBL/GenBank/DDBJ whole genome shotgun (WGS) entry which is preliminary data.</text>
</comment>
<dbReference type="Gene3D" id="2.130.10.10">
    <property type="entry name" value="YVTN repeat-like/Quinoprotein amine dehydrogenase"/>
    <property type="match status" value="2"/>
</dbReference>
<keyword evidence="4" id="KW-1185">Reference proteome</keyword>
<keyword evidence="2" id="KW-0677">Repeat</keyword>
<name>A0ABR3EP83_9AGAR</name>
<dbReference type="EMBL" id="JBAHYK010002626">
    <property type="protein sequence ID" value="KAL0564690.1"/>
    <property type="molecule type" value="Genomic_DNA"/>
</dbReference>
<sequence length="371" mass="41407">MFKCHDHNPAFSQQGKYLLRSRLRGHVGPVICIASHPLGDRIACGGENGTTIWNLYPEKLLESPTRSGERGPTTAMIWITNSDRSGDALAFGTADGFLCVWRRGGVEEDFVEVYCNRLQGREDGQEITALAFDPASRQLAVAHRAGIIHRFSIDHEMLPLIIRSIGIPRHSPQALLFYRLEGDCVPETEIWSFGREDGEIHILDPKGNIARSKTTGTIIGHVDANQDTMVLDDVSQGVALYRLPNLERVRTFLVPTTELRSRNVCFYDSGNTVLTGSDHGKVYIFNRRTGALRDVLDTGFEDWVQTIAVSKVNGRPVIVAGRSGEKVATTDIQVWERRTTGVKKSSRWYERVFLIATILFVLQNVMVRASA</sequence>
<evidence type="ECO:0000313" key="4">
    <source>
        <dbReference type="Proteomes" id="UP001465976"/>
    </source>
</evidence>
<protein>
    <recommendedName>
        <fullName evidence="5">WD40 repeat-like protein</fullName>
    </recommendedName>
</protein>
<dbReference type="PANTHER" id="PTHR44019:SF8">
    <property type="entry name" value="POC1 CENTRIOLAR PROTEIN HOMOLOG"/>
    <property type="match status" value="1"/>
</dbReference>
<dbReference type="InterPro" id="IPR001680">
    <property type="entry name" value="WD40_rpt"/>
</dbReference>
<proteinExistence type="predicted"/>
<keyword evidence="1" id="KW-0853">WD repeat</keyword>
<accession>A0ABR3EP83</accession>
<dbReference type="InterPro" id="IPR036322">
    <property type="entry name" value="WD40_repeat_dom_sf"/>
</dbReference>
<evidence type="ECO:0000313" key="3">
    <source>
        <dbReference type="EMBL" id="KAL0564690.1"/>
    </source>
</evidence>